<keyword evidence="5" id="KW-0175">Coiled coil</keyword>
<protein>
    <submittedName>
        <fullName evidence="7">Fusion protein</fullName>
    </submittedName>
</protein>
<dbReference type="GO" id="GO:0003723">
    <property type="term" value="F:RNA binding"/>
    <property type="evidence" value="ECO:0007669"/>
    <property type="project" value="InterPro"/>
</dbReference>
<dbReference type="EMBL" id="AB608991">
    <property type="protein sequence ID" value="BAK52524.1"/>
    <property type="molecule type" value="Genomic_RNA"/>
</dbReference>
<dbReference type="EMBL" id="HM029246">
    <property type="protein sequence ID" value="ADO14116.1"/>
    <property type="molecule type" value="Genomic_RNA"/>
</dbReference>
<dbReference type="PROSITE" id="PS50507">
    <property type="entry name" value="RDRP_SSRNA_POS"/>
    <property type="match status" value="1"/>
</dbReference>
<reference evidence="7 12" key="1">
    <citation type="journal article" date="2010" name="Virus Res.">
        <title>Blueberry latent virus: An amalgam of the Partitiviridae and Totiviridae.</title>
        <authorList>
            <person name="Martin R."/>
            <person name="Zhou J."/>
            <person name="Tzanetakis I.E."/>
        </authorList>
    </citation>
    <scope>NUCLEOTIDE SEQUENCE</scope>
    <source>
        <strain evidence="9">AR</strain>
        <strain evidence="7">Bluecrop-1</strain>
        <strain evidence="8">MI-1</strain>
    </source>
</reference>
<evidence type="ECO:0000313" key="12">
    <source>
        <dbReference type="Proteomes" id="UP000242934"/>
    </source>
</evidence>
<evidence type="ECO:0000256" key="1">
    <source>
        <dbReference type="ARBA" id="ARBA00022484"/>
    </source>
</evidence>
<dbReference type="Pfam" id="PF00680">
    <property type="entry name" value="RdRP_1"/>
    <property type="match status" value="1"/>
</dbReference>
<reference evidence="11" key="3">
    <citation type="submission" date="2019-09" db="EMBL/GenBank/DDBJ databases">
        <title>Genome Sequences of Blueberry Latent Virus in Florida Discovered through Viral Metagenomics.</title>
        <authorList>
            <person name="Saad N."/>
            <person name="Polston J.E."/>
            <person name="Olmstead J.W."/>
            <person name="Varsani A."/>
            <person name="Harmon P.F."/>
        </authorList>
    </citation>
    <scope>NUCLEOTIDE SEQUENCE</scope>
    <source>
        <strain evidence="11">Island Grove</strain>
    </source>
</reference>
<dbReference type="GO" id="GO:0039694">
    <property type="term" value="P:viral RNA genome replication"/>
    <property type="evidence" value="ECO:0007669"/>
    <property type="project" value="InterPro"/>
</dbReference>
<dbReference type="GeneID" id="9830359"/>
<dbReference type="EMBL" id="HM029248">
    <property type="protein sequence ID" value="ADO14120.1"/>
    <property type="molecule type" value="Genomic_RNA"/>
</dbReference>
<evidence type="ECO:0000313" key="10">
    <source>
        <dbReference type="EMBL" id="BAK52524.1"/>
    </source>
</evidence>
<name>B1NEV0_9VIRU</name>
<dbReference type="InterPro" id="IPR001205">
    <property type="entry name" value="RNA-dir_pol_C"/>
</dbReference>
<evidence type="ECO:0000313" key="11">
    <source>
        <dbReference type="EMBL" id="QJF74568.1"/>
    </source>
</evidence>
<dbReference type="RefSeq" id="YP_003934623.1">
    <property type="nucleotide sequence ID" value="NC_014593.1"/>
</dbReference>
<reference evidence="10" key="2">
    <citation type="journal article" date="2011" name="J. Gen. Plant Pathol.">
        <title>Histochemical detection of Blueberry latent virus in highbush blueberry plant.</title>
        <authorList>
            <person name="Isogai M."/>
            <person name="Nakamura T."/>
            <person name="Ishii K."/>
            <person name="Watanabe M."/>
            <person name="Yamagishi N."/>
            <person name="Yoshikawa N."/>
        </authorList>
    </citation>
    <scope>NUCLEOTIDE SEQUENCE</scope>
</reference>
<dbReference type="OrthoDB" id="2889at10239"/>
<dbReference type="EMBL" id="MN416031">
    <property type="protein sequence ID" value="QJF74568.1"/>
    <property type="molecule type" value="Genomic_RNA"/>
</dbReference>
<dbReference type="SUPFAM" id="SSF56672">
    <property type="entry name" value="DNA/RNA polymerases"/>
    <property type="match status" value="1"/>
</dbReference>
<keyword evidence="1" id="KW-0696">RNA-directed RNA polymerase</keyword>
<dbReference type="InterPro" id="IPR007094">
    <property type="entry name" value="RNA-dir_pol_PSvirus"/>
</dbReference>
<dbReference type="InterPro" id="IPR043502">
    <property type="entry name" value="DNA/RNA_pol_sf"/>
</dbReference>
<feature type="domain" description="RdRp catalytic" evidence="6">
    <location>
        <begin position="600"/>
        <end position="725"/>
    </location>
</feature>
<organism evidence="7">
    <name type="scientific">Blueberry latent virus</name>
    <dbReference type="NCBI Taxonomy" id="430710"/>
    <lineage>
        <taxon>Viruses</taxon>
        <taxon>Riboviria</taxon>
        <taxon>Orthornavirae</taxon>
        <taxon>Pisuviricota</taxon>
        <taxon>Duplopiviricetes</taxon>
        <taxon>Durnavirales</taxon>
        <taxon>Amalgaviridae</taxon>
        <taxon>Amalgavirus</taxon>
        <taxon>Amalgavirus vaccinii</taxon>
    </lineage>
</organism>
<evidence type="ECO:0000259" key="6">
    <source>
        <dbReference type="PROSITE" id="PS50507"/>
    </source>
</evidence>
<dbReference type="GO" id="GO:0003968">
    <property type="term" value="F:RNA-directed RNA polymerase activity"/>
    <property type="evidence" value="ECO:0007669"/>
    <property type="project" value="UniProtKB-KW"/>
</dbReference>
<evidence type="ECO:0000313" key="8">
    <source>
        <dbReference type="EMBL" id="ADO14116.1"/>
    </source>
</evidence>
<evidence type="ECO:0000256" key="3">
    <source>
        <dbReference type="ARBA" id="ARBA00022695"/>
    </source>
</evidence>
<dbReference type="Proteomes" id="UP000242934">
    <property type="component" value="Segment"/>
</dbReference>
<evidence type="ECO:0000256" key="2">
    <source>
        <dbReference type="ARBA" id="ARBA00022679"/>
    </source>
</evidence>
<dbReference type="GO" id="GO:0006351">
    <property type="term" value="P:DNA-templated transcription"/>
    <property type="evidence" value="ECO:0007669"/>
    <property type="project" value="InterPro"/>
</dbReference>
<evidence type="ECO:0000256" key="5">
    <source>
        <dbReference type="SAM" id="Coils"/>
    </source>
</evidence>
<evidence type="ECO:0000313" key="9">
    <source>
        <dbReference type="EMBL" id="ADO14120.1"/>
    </source>
</evidence>
<evidence type="ECO:0000256" key="4">
    <source>
        <dbReference type="ARBA" id="ARBA00022953"/>
    </source>
</evidence>
<keyword evidence="12" id="KW-1185">Reference proteome</keyword>
<keyword evidence="4" id="KW-0693">Viral RNA replication</keyword>
<keyword evidence="2" id="KW-0808">Transferase</keyword>
<accession>B1NEV0</accession>
<feature type="coiled-coil region" evidence="5">
    <location>
        <begin position="145"/>
        <end position="172"/>
    </location>
</feature>
<keyword evidence="3" id="KW-0548">Nucleotidyltransferase</keyword>
<proteinExistence type="predicted"/>
<sequence>MAGASGSILPVETTEQTQARVSTALAPLTGVLGNIERFSVEAIINSNLTVDIFLKAIKSLVAYAQQDILENIASAANTAGAIQHVINMTPKDLFDLSRWVKTAAGMEAISKITTQRRLLRQGGAGRSASQVAWVNLFTQQQADYAQEKKRKMTRFERKREDLKLQLAQLDTDEAASMERLAAKYPTQVALPATMETELVAACWAAYVADCDRRGITPSAKTNASLTEAVKHYSANVRDQILTTYCEQENVQADLTRYAREKIQSFRDSGNQEESPVLEISIRQQLEQRLISLPLELRKFHMKQVPFGIPLHKRGRPSCKPLLTKLSPELLLRRTQIGHREKPPLGIRTELAQPPLKALEDCSRIGVLRSLAPQADKLIPRSRSKWEAGVRKIIGGGELKDWFKAKSMYRGGGNLFDALRLLSACDDYDGYTRLKGNYSVEAAREKLLLPSGLRVPDGVGCVHMKNFNDEASAGPLCRAFGIRRKAGLKSRLEQFAWEIYDGIGNGDLDLGAIPPFLARVGYRTKLVTGEKAMRKISTGDSIGRAIMMLDAYEQAFSSPIFNVISDAVTHLHSDPTSGWRNYLIRASSDWGKMYKEMRKAKVVVELDWKKFDRERPADHISFFIDVILSCFAPRTTREEKLLGAYRRAMENALLHRVLVTDDGGVLTVDGMVPSGSLWTGIIGTGLNILYIGYALSDIGISPLNYVPKCAGDDNLTFFSRDYGDAAFKRLRVKLNEMFRANIDEEDFIIHRPPFFVTKAQAVFPPGTDLSKGTSSILNQCKWVQFEGEIIIDEAMGLSHRWEYRFQGKPKFLANYWLPDGRSIRPATDSLERLLYPEGLHQTIEDYEMAVLAMVVDNPWNSHNVNHMMHRFCIVQQIKRQSMVGIKAEDVMWYSKLRGKEGEGIPYPQVAYWRRQEKKVFMEEIPELMGYIKKFQTFLSGVSTLYSRDSAGGIDAWMFMSILRGERDVGAGQFGNDIIEWCKFLNKNPLTSGLRAAKRFRGEVRSEEASTQVAQRWVEMISTVRERLRNPLLGSPRSFALWVSDMYAENVFSNVS</sequence>
<dbReference type="KEGG" id="vg:9830359"/>
<dbReference type="EMBL" id="EF442779">
    <property type="protein sequence ID" value="ABO36236.2"/>
    <property type="molecule type" value="Genomic_RNA"/>
</dbReference>
<evidence type="ECO:0000313" key="7">
    <source>
        <dbReference type="EMBL" id="ABO36236.2"/>
    </source>
</evidence>